<evidence type="ECO:0000256" key="1">
    <source>
        <dbReference type="SAM" id="Phobius"/>
    </source>
</evidence>
<dbReference type="EMBL" id="ADVL01000304">
    <property type="protein sequence ID" value="EFH11921.1"/>
    <property type="molecule type" value="Genomic_DNA"/>
</dbReference>
<feature type="transmembrane region" description="Helical" evidence="1">
    <location>
        <begin position="32"/>
        <end position="51"/>
    </location>
</feature>
<keyword evidence="1" id="KW-1133">Transmembrane helix</keyword>
<reference evidence="2 3" key="1">
    <citation type="submission" date="2010-04" db="EMBL/GenBank/DDBJ databases">
        <authorList>
            <person name="Qin X."/>
            <person name="Bachman B."/>
            <person name="Battles P."/>
            <person name="Bell A."/>
            <person name="Bess C."/>
            <person name="Bickham C."/>
            <person name="Chaboub L."/>
            <person name="Chen D."/>
            <person name="Coyle M."/>
            <person name="Deiros D.R."/>
            <person name="Dinh H."/>
            <person name="Forbes L."/>
            <person name="Fowler G."/>
            <person name="Francisco L."/>
            <person name="Fu Q."/>
            <person name="Gubbala S."/>
            <person name="Hale W."/>
            <person name="Han Y."/>
            <person name="Hemphill L."/>
            <person name="Highlander S.K."/>
            <person name="Hirani K."/>
            <person name="Hogues M."/>
            <person name="Jackson L."/>
            <person name="Jakkamsetti A."/>
            <person name="Javaid M."/>
            <person name="Jiang H."/>
            <person name="Korchina V."/>
            <person name="Kovar C."/>
            <person name="Lara F."/>
            <person name="Lee S."/>
            <person name="Mata R."/>
            <person name="Mathew T."/>
            <person name="Moen C."/>
            <person name="Morales K."/>
            <person name="Munidasa M."/>
            <person name="Nazareth L."/>
            <person name="Ngo R."/>
            <person name="Nguyen L."/>
            <person name="Okwuonu G."/>
            <person name="Ongeri F."/>
            <person name="Patil S."/>
            <person name="Petrosino J."/>
            <person name="Pham C."/>
            <person name="Pham P."/>
            <person name="Pu L.-L."/>
            <person name="Puazo M."/>
            <person name="Raj R."/>
            <person name="Reid J."/>
            <person name="Rouhana J."/>
            <person name="Saada N."/>
            <person name="Shang Y."/>
            <person name="Simmons D."/>
            <person name="Thornton R."/>
            <person name="Warren J."/>
            <person name="Weissenberger G."/>
            <person name="Zhang J."/>
            <person name="Zhang L."/>
            <person name="Zhou C."/>
            <person name="Zhu D."/>
            <person name="Muzny D."/>
            <person name="Worley K."/>
            <person name="Gibbs R."/>
        </authorList>
    </citation>
    <scope>NUCLEOTIDE SEQUENCE [LARGE SCALE GENOMIC DNA]</scope>
    <source>
        <strain evidence="2 3">ATCC 49957</strain>
    </source>
</reference>
<comment type="caution">
    <text evidence="2">The sequence shown here is derived from an EMBL/GenBank/DDBJ whole genome shotgun (WGS) entry which is preliminary data.</text>
</comment>
<dbReference type="RefSeq" id="WP_007004280.1">
    <property type="nucleotide sequence ID" value="NZ_GG770779.1"/>
</dbReference>
<dbReference type="Proteomes" id="UP000005324">
    <property type="component" value="Unassembled WGS sequence"/>
</dbReference>
<protein>
    <recommendedName>
        <fullName evidence="4">YcxB-like protein domain-containing protein</fullName>
    </recommendedName>
</protein>
<name>D5RLA2_9PROT</name>
<feature type="non-terminal residue" evidence="2">
    <location>
        <position position="1"/>
    </location>
</feature>
<keyword evidence="3" id="KW-1185">Reference proteome</keyword>
<keyword evidence="1" id="KW-0472">Membrane</keyword>
<gene>
    <name evidence="2" type="ORF">HMPREF0731_1863</name>
</gene>
<dbReference type="HOGENOM" id="CLU_1443949_0_0_5"/>
<accession>D5RLA2</accession>
<sequence>PEAVLRFAVSARDELEGQGLGLRRDHAGLPGLAGATAALLLMLGAVTWLQAGPIGLWKGIHPHGRSFVTLAALLAGATAWGWLFEAKLLPALMRRATLARLRRLLAGETRPERVTLTLGPASLLWQAEGAARRYDAALLRGLAEDGRFMLLSLGFGQRQVLPKRDLAPEQQDALRRWAERHARAEAA</sequence>
<feature type="transmembrane region" description="Helical" evidence="1">
    <location>
        <begin position="63"/>
        <end position="84"/>
    </location>
</feature>
<evidence type="ECO:0000313" key="3">
    <source>
        <dbReference type="Proteomes" id="UP000005324"/>
    </source>
</evidence>
<dbReference type="AlphaFoldDB" id="D5RLA2"/>
<evidence type="ECO:0000313" key="2">
    <source>
        <dbReference type="EMBL" id="EFH11921.1"/>
    </source>
</evidence>
<organism evidence="2 3">
    <name type="scientific">Pseudoroseomonas cervicalis ATCC 49957</name>
    <dbReference type="NCBI Taxonomy" id="525371"/>
    <lineage>
        <taxon>Bacteria</taxon>
        <taxon>Pseudomonadati</taxon>
        <taxon>Pseudomonadota</taxon>
        <taxon>Alphaproteobacteria</taxon>
        <taxon>Acetobacterales</taxon>
        <taxon>Roseomonadaceae</taxon>
        <taxon>Roseomonas</taxon>
    </lineage>
</organism>
<evidence type="ECO:0008006" key="4">
    <source>
        <dbReference type="Google" id="ProtNLM"/>
    </source>
</evidence>
<keyword evidence="1" id="KW-0812">Transmembrane</keyword>
<proteinExistence type="predicted"/>